<dbReference type="EMBL" id="JABBWD010000028">
    <property type="protein sequence ID" value="KAG1776197.1"/>
    <property type="molecule type" value="Genomic_DNA"/>
</dbReference>
<sequence length="240" mass="27273">MSDTPVPAIFYGHEDENPQNLFRNVEHYIYLNCITNEATKVIIFSTFISAGSEADSCGREEHIRAAMATVIAQKSKLEFQKELLALRLKDDKVGERITAAGVSMWSHLHYHSHLQKLVHDLGVANTPVFIHQVREALPRVIRDLTSPAPADWDVFLDKIKDADINIIQDKARWENGENEKAQNVRITILENQQDPMETLRLQMQCALINQLMQTPVVAMVAPQTRMYNTAQLSQNNPSTR</sequence>
<name>A0A9P6ZT80_9AGAM</name>
<evidence type="ECO:0000313" key="2">
    <source>
        <dbReference type="Proteomes" id="UP000714275"/>
    </source>
</evidence>
<organism evidence="1 2">
    <name type="scientific">Suillus placidus</name>
    <dbReference type="NCBI Taxonomy" id="48579"/>
    <lineage>
        <taxon>Eukaryota</taxon>
        <taxon>Fungi</taxon>
        <taxon>Dikarya</taxon>
        <taxon>Basidiomycota</taxon>
        <taxon>Agaricomycotina</taxon>
        <taxon>Agaricomycetes</taxon>
        <taxon>Agaricomycetidae</taxon>
        <taxon>Boletales</taxon>
        <taxon>Suillineae</taxon>
        <taxon>Suillaceae</taxon>
        <taxon>Suillus</taxon>
    </lineage>
</organism>
<comment type="caution">
    <text evidence="1">The sequence shown here is derived from an EMBL/GenBank/DDBJ whole genome shotgun (WGS) entry which is preliminary data.</text>
</comment>
<keyword evidence="2" id="KW-1185">Reference proteome</keyword>
<accession>A0A9P6ZT80</accession>
<evidence type="ECO:0000313" key="1">
    <source>
        <dbReference type="EMBL" id="KAG1776197.1"/>
    </source>
</evidence>
<dbReference type="Proteomes" id="UP000714275">
    <property type="component" value="Unassembled WGS sequence"/>
</dbReference>
<dbReference type="OrthoDB" id="2678560at2759"/>
<reference evidence="1" key="1">
    <citation type="journal article" date="2020" name="New Phytol.">
        <title>Comparative genomics reveals dynamic genome evolution in host specialist ectomycorrhizal fungi.</title>
        <authorList>
            <person name="Lofgren L.A."/>
            <person name="Nguyen N.H."/>
            <person name="Vilgalys R."/>
            <person name="Ruytinx J."/>
            <person name="Liao H.L."/>
            <person name="Branco S."/>
            <person name="Kuo A."/>
            <person name="LaButti K."/>
            <person name="Lipzen A."/>
            <person name="Andreopoulos W."/>
            <person name="Pangilinan J."/>
            <person name="Riley R."/>
            <person name="Hundley H."/>
            <person name="Na H."/>
            <person name="Barry K."/>
            <person name="Grigoriev I.V."/>
            <person name="Stajich J.E."/>
            <person name="Kennedy P.G."/>
        </authorList>
    </citation>
    <scope>NUCLEOTIDE SEQUENCE</scope>
    <source>
        <strain evidence="1">DOB743</strain>
    </source>
</reference>
<proteinExistence type="predicted"/>
<dbReference type="AlphaFoldDB" id="A0A9P6ZT80"/>
<protein>
    <submittedName>
        <fullName evidence="1">Uncharacterized protein</fullName>
    </submittedName>
</protein>
<gene>
    <name evidence="1" type="ORF">EV702DRAFT_1046354</name>
</gene>